<accession>A0ABT9YIQ0</accession>
<keyword evidence="4" id="KW-1185">Reference proteome</keyword>
<dbReference type="NCBIfam" id="TIGR01076">
    <property type="entry name" value="sortase_fam"/>
    <property type="match status" value="1"/>
</dbReference>
<dbReference type="Pfam" id="PF04203">
    <property type="entry name" value="Sortase"/>
    <property type="match status" value="1"/>
</dbReference>
<dbReference type="NCBIfam" id="NF033746">
    <property type="entry name" value="class_D_sortase"/>
    <property type="match status" value="1"/>
</dbReference>
<dbReference type="SUPFAM" id="SSF63817">
    <property type="entry name" value="Sortase"/>
    <property type="match status" value="1"/>
</dbReference>
<evidence type="ECO:0000313" key="3">
    <source>
        <dbReference type="EMBL" id="MDQ0207087.1"/>
    </source>
</evidence>
<dbReference type="GO" id="GO:0016787">
    <property type="term" value="F:hydrolase activity"/>
    <property type="evidence" value="ECO:0007669"/>
    <property type="project" value="UniProtKB-KW"/>
</dbReference>
<protein>
    <submittedName>
        <fullName evidence="3">Sortase A</fullName>
        <ecNumber evidence="3">3.4.22.70</ecNumber>
    </submittedName>
</protein>
<dbReference type="InterPro" id="IPR005754">
    <property type="entry name" value="Sortase"/>
</dbReference>
<gene>
    <name evidence="3" type="ORF">J2S05_001886</name>
</gene>
<dbReference type="Proteomes" id="UP001225034">
    <property type="component" value="Unassembled WGS sequence"/>
</dbReference>
<comment type="caution">
    <text evidence="3">The sequence shown here is derived from an EMBL/GenBank/DDBJ whole genome shotgun (WGS) entry which is preliminary data.</text>
</comment>
<keyword evidence="1 3" id="KW-0378">Hydrolase</keyword>
<organism evidence="3 4">
    <name type="scientific">Alkalicoccobacillus murimartini</name>
    <dbReference type="NCBI Taxonomy" id="171685"/>
    <lineage>
        <taxon>Bacteria</taxon>
        <taxon>Bacillati</taxon>
        <taxon>Bacillota</taxon>
        <taxon>Bacilli</taxon>
        <taxon>Bacillales</taxon>
        <taxon>Bacillaceae</taxon>
        <taxon>Alkalicoccobacillus</taxon>
    </lineage>
</organism>
<dbReference type="InterPro" id="IPR041999">
    <property type="entry name" value="Sortase_D_1"/>
</dbReference>
<dbReference type="EC" id="3.4.22.70" evidence="3"/>
<evidence type="ECO:0000256" key="1">
    <source>
        <dbReference type="ARBA" id="ARBA00022801"/>
    </source>
</evidence>
<reference evidence="3 4" key="1">
    <citation type="submission" date="2023-07" db="EMBL/GenBank/DDBJ databases">
        <title>Genomic Encyclopedia of Type Strains, Phase IV (KMG-IV): sequencing the most valuable type-strain genomes for metagenomic binning, comparative biology and taxonomic classification.</title>
        <authorList>
            <person name="Goeker M."/>
        </authorList>
    </citation>
    <scope>NUCLEOTIDE SEQUENCE [LARGE SCALE GENOMIC DNA]</scope>
    <source>
        <strain evidence="3 4">DSM 19154</strain>
    </source>
</reference>
<dbReference type="CDD" id="cd05828">
    <property type="entry name" value="Sortase_D_1"/>
    <property type="match status" value="1"/>
</dbReference>
<dbReference type="RefSeq" id="WP_306982086.1">
    <property type="nucleotide sequence ID" value="NZ_JAUSUA010000002.1"/>
</dbReference>
<dbReference type="Gene3D" id="2.40.260.10">
    <property type="entry name" value="Sortase"/>
    <property type="match status" value="1"/>
</dbReference>
<feature type="region of interest" description="Disordered" evidence="2">
    <location>
        <begin position="58"/>
        <end position="77"/>
    </location>
</feature>
<dbReference type="InterPro" id="IPR023365">
    <property type="entry name" value="Sortase_dom-sf"/>
</dbReference>
<dbReference type="EMBL" id="JAUSUA010000002">
    <property type="protein sequence ID" value="MDQ0207087.1"/>
    <property type="molecule type" value="Genomic_DNA"/>
</dbReference>
<sequence>MRKKQLNGTKRSKKRFILLFLTGVLIVCGLLFTTTNAYKFAKGYFLFKTNQVDASSSISQVEQPLDEESPEEPTEPIDWWPEQGEFMGEIEIPVLDATMPIYHGTDDNELDQGVGHFAQSVLPGDPDNSVLSGHRDTVFRQLGEVGEGDTLIVRTRIGEYTYKIFRERIVDEDDRTVIVSTDDAQLTLTTCYPFDFVGTAPDRYVLEAELMSTTLYPELVDFDS</sequence>
<proteinExistence type="predicted"/>
<dbReference type="InterPro" id="IPR053525">
    <property type="entry name" value="Sortase_D"/>
</dbReference>
<evidence type="ECO:0000313" key="4">
    <source>
        <dbReference type="Proteomes" id="UP001225034"/>
    </source>
</evidence>
<evidence type="ECO:0000256" key="2">
    <source>
        <dbReference type="SAM" id="MobiDB-lite"/>
    </source>
</evidence>
<name>A0ABT9YIQ0_9BACI</name>
<feature type="compositionally biased region" description="Acidic residues" evidence="2">
    <location>
        <begin position="64"/>
        <end position="75"/>
    </location>
</feature>